<comment type="caution">
    <text evidence="2">The sequence shown here is derived from an EMBL/GenBank/DDBJ whole genome shotgun (WGS) entry which is preliminary data.</text>
</comment>
<dbReference type="EMBL" id="JBEPMY010000031">
    <property type="protein sequence ID" value="MET3758534.1"/>
    <property type="molecule type" value="Genomic_DNA"/>
</dbReference>
<evidence type="ECO:0000313" key="3">
    <source>
        <dbReference type="Proteomes" id="UP001549077"/>
    </source>
</evidence>
<dbReference type="GeneID" id="91151489"/>
<feature type="signal peptide" evidence="1">
    <location>
        <begin position="1"/>
        <end position="21"/>
    </location>
</feature>
<dbReference type="RefSeq" id="WP_168301386.1">
    <property type="nucleotide sequence ID" value="NZ_CP071606.1"/>
</dbReference>
<protein>
    <recommendedName>
        <fullName evidence="4">DUF4412 domain-containing protein</fullName>
    </recommendedName>
</protein>
<sequence>MRIIAAAAFCLFLIKIATAHGAEDSRSLHETFNGEDKSCYTVNRAYENMHNSGRYTISELQKDGHLRPYMEVRAIDNFVYYRIENGGWGEERRLPIRTPLDANSGLPVFTSCKELGDSQTEDGPAFHYSANWHRNKRSAAMKIWISKASVKFIQTVMHYDQGAGELLFPVAVQIMDYDRAHAMKPTVPPCWALDLEAPPAICIDLTSPSPIAVH</sequence>
<name>A0ABV2MQ03_9HYPH</name>
<evidence type="ECO:0000256" key="1">
    <source>
        <dbReference type="SAM" id="SignalP"/>
    </source>
</evidence>
<feature type="chain" id="PRO_5045767897" description="DUF4412 domain-containing protein" evidence="1">
    <location>
        <begin position="22"/>
        <end position="214"/>
    </location>
</feature>
<proteinExistence type="predicted"/>
<dbReference type="Proteomes" id="UP001549077">
    <property type="component" value="Unassembled WGS sequence"/>
</dbReference>
<reference evidence="2 3" key="1">
    <citation type="submission" date="2024-06" db="EMBL/GenBank/DDBJ databases">
        <title>Genomic Encyclopedia of Type Strains, Phase IV (KMG-IV): sequencing the most valuable type-strain genomes for metagenomic binning, comparative biology and taxonomic classification.</title>
        <authorList>
            <person name="Goeker M."/>
        </authorList>
    </citation>
    <scope>NUCLEOTIDE SEQUENCE [LARGE SCALE GENOMIC DNA]</scope>
    <source>
        <strain evidence="2 3">DSM 29288</strain>
    </source>
</reference>
<keyword evidence="3" id="KW-1185">Reference proteome</keyword>
<keyword evidence="1" id="KW-0732">Signal</keyword>
<gene>
    <name evidence="2" type="ORF">ABID08_005916</name>
</gene>
<organism evidence="2 3">
    <name type="scientific">Rhizobium binae</name>
    <dbReference type="NCBI Taxonomy" id="1138190"/>
    <lineage>
        <taxon>Bacteria</taxon>
        <taxon>Pseudomonadati</taxon>
        <taxon>Pseudomonadota</taxon>
        <taxon>Alphaproteobacteria</taxon>
        <taxon>Hyphomicrobiales</taxon>
        <taxon>Rhizobiaceae</taxon>
        <taxon>Rhizobium/Agrobacterium group</taxon>
        <taxon>Rhizobium</taxon>
    </lineage>
</organism>
<accession>A0ABV2MQ03</accession>
<evidence type="ECO:0000313" key="2">
    <source>
        <dbReference type="EMBL" id="MET3758534.1"/>
    </source>
</evidence>
<evidence type="ECO:0008006" key="4">
    <source>
        <dbReference type="Google" id="ProtNLM"/>
    </source>
</evidence>